<evidence type="ECO:0000256" key="2">
    <source>
        <dbReference type="ARBA" id="ARBA00022515"/>
    </source>
</evidence>
<protein>
    <recommendedName>
        <fullName evidence="12">DNA primase</fullName>
        <ecNumber evidence="12">2.7.7.101</ecNumber>
    </recommendedName>
</protein>
<dbReference type="InterPro" id="IPR037068">
    <property type="entry name" value="DNA_primase_core_N_sf"/>
</dbReference>
<dbReference type="InterPro" id="IPR006295">
    <property type="entry name" value="DNA_primase_DnaG"/>
</dbReference>
<feature type="coiled-coil region" evidence="13">
    <location>
        <begin position="539"/>
        <end position="566"/>
    </location>
</feature>
<dbReference type="GO" id="GO:1990077">
    <property type="term" value="C:primosome complex"/>
    <property type="evidence" value="ECO:0007669"/>
    <property type="project" value="UniProtKB-KW"/>
</dbReference>
<evidence type="ECO:0000256" key="13">
    <source>
        <dbReference type="SAM" id="Coils"/>
    </source>
</evidence>
<dbReference type="HAMAP" id="MF_00974">
    <property type="entry name" value="DNA_primase_DnaG"/>
    <property type="match status" value="1"/>
</dbReference>
<feature type="zinc finger region" description="CHC2-type" evidence="12">
    <location>
        <begin position="39"/>
        <end position="63"/>
    </location>
</feature>
<dbReference type="PANTHER" id="PTHR30313:SF2">
    <property type="entry name" value="DNA PRIMASE"/>
    <property type="match status" value="1"/>
</dbReference>
<dbReference type="CDD" id="cd03364">
    <property type="entry name" value="TOPRIM_DnaG_primases"/>
    <property type="match status" value="1"/>
</dbReference>
<organism evidence="15 16">
    <name type="scientific">Mycoplasmopsis fermentans (strain M64)</name>
    <name type="common">Mycoplasma fermentans</name>
    <dbReference type="NCBI Taxonomy" id="943945"/>
    <lineage>
        <taxon>Bacteria</taxon>
        <taxon>Bacillati</taxon>
        <taxon>Mycoplasmatota</taxon>
        <taxon>Mycoplasmoidales</taxon>
        <taxon>Metamycoplasmataceae</taxon>
        <taxon>Mycoplasmopsis</taxon>
    </lineage>
</organism>
<dbReference type="GO" id="GO:0003899">
    <property type="term" value="F:DNA-directed RNA polymerase activity"/>
    <property type="evidence" value="ECO:0007669"/>
    <property type="project" value="UniProtKB-UniRule"/>
</dbReference>
<evidence type="ECO:0000313" key="15">
    <source>
        <dbReference type="EMBL" id="ADV34416.1"/>
    </source>
</evidence>
<comment type="subunit">
    <text evidence="12">Monomer. Interacts with DnaB.</text>
</comment>
<keyword evidence="8 12" id="KW-0862">Zinc</keyword>
<dbReference type="PROSITE" id="PS50880">
    <property type="entry name" value="TOPRIM"/>
    <property type="match status" value="1"/>
</dbReference>
<keyword evidence="7 12" id="KW-0863">Zinc-finger</keyword>
<reference evidence="15 16" key="1">
    <citation type="journal article" date="2011" name="J. Bacteriol.">
        <title>Genome sequence of the repetitive-sequence-rich Mycoplasma fermentans strain M64.</title>
        <authorList>
            <person name="Shu H.W."/>
            <person name="Liu T.T."/>
            <person name="Chang H.Y."/>
            <person name="Liu Y.M."/>
            <person name="Wu K.M."/>
            <person name="Shu H.Y."/>
            <person name="Tsai S.F."/>
            <person name="Hsiao K.J."/>
            <person name="Hu W.S."/>
            <person name="Ng W.V."/>
        </authorList>
    </citation>
    <scope>NUCLEOTIDE SEQUENCE [LARGE SCALE GENOMIC DNA]</scope>
    <source>
        <strain evidence="15 16">M64</strain>
    </source>
</reference>
<evidence type="ECO:0000259" key="14">
    <source>
        <dbReference type="PROSITE" id="PS50880"/>
    </source>
</evidence>
<evidence type="ECO:0000256" key="4">
    <source>
        <dbReference type="ARBA" id="ARBA00022695"/>
    </source>
</evidence>
<dbReference type="GO" id="GO:0006269">
    <property type="term" value="P:DNA replication, synthesis of primer"/>
    <property type="evidence" value="ECO:0007669"/>
    <property type="project" value="UniProtKB-UniRule"/>
</dbReference>
<dbReference type="Gene3D" id="3.90.980.10">
    <property type="entry name" value="DNA primase, catalytic core, N-terminal domain"/>
    <property type="match status" value="1"/>
</dbReference>
<dbReference type="GO" id="GO:0003677">
    <property type="term" value="F:DNA binding"/>
    <property type="evidence" value="ECO:0007669"/>
    <property type="project" value="UniProtKB-KW"/>
</dbReference>
<dbReference type="AlphaFoldDB" id="A0AB32XBP9"/>
<evidence type="ECO:0000256" key="12">
    <source>
        <dbReference type="HAMAP-Rule" id="MF_00974"/>
    </source>
</evidence>
<dbReference type="SUPFAM" id="SSF57783">
    <property type="entry name" value="Zinc beta-ribbon"/>
    <property type="match status" value="1"/>
</dbReference>
<keyword evidence="6 12" id="KW-0479">Metal-binding</keyword>
<dbReference type="Pfam" id="PF01807">
    <property type="entry name" value="Zn_ribbon_DnaG"/>
    <property type="match status" value="1"/>
</dbReference>
<dbReference type="GO" id="GO:0008270">
    <property type="term" value="F:zinc ion binding"/>
    <property type="evidence" value="ECO:0007669"/>
    <property type="project" value="UniProtKB-UniRule"/>
</dbReference>
<comment type="domain">
    <text evidence="12">Contains an N-terminal zinc-binding domain, a central core domain that contains the primase activity, and a C-terminal DnaB-binding domain.</text>
</comment>
<comment type="function">
    <text evidence="12">RNA polymerase that catalyzes the synthesis of short RNA molecules used as primers for DNA polymerase during DNA replication.</text>
</comment>
<dbReference type="Proteomes" id="UP000007473">
    <property type="component" value="Chromosome"/>
</dbReference>
<dbReference type="InterPro" id="IPR034151">
    <property type="entry name" value="TOPRIM_DnaG_bac"/>
</dbReference>
<sequence length="635" mass="74322">MSNNNHEIVDSIIASNDIVDVINSFVTLSKKGRSFVCICPFHQDTNPSMNVDPKKQIFKCFVCQVGGNVLTFLMKYKKWTFQESLEYLANRSNINVDLSSFQKSISRYNEEDLKIIEINNKANSLFKLELIKRKNKELKDFIHKRALTSEIIQAFDIGYSEEESFNSIFANELENIPDLLVKASLINSHNKSVAFKNRITFAIKDEQGEIVGFSARALDNDTKPKYINSNETKLFKKNSLLYNYWQANSKSEDNSIIITEGFFDVIALFKAEIYNAVGLMGTALTNNHFRLLKNKKVVIFLDGDDAGQKASLKSAKFLLDHRIDTYIVRNTTKYDPDELFNSYGADILHKLIKEAPAALDFIYENLSKKYNLSVSPNNEIKNVKAFCNDFVNFLEHQEINVQEFYKNKIQTDYGFSIQVKHNFKLPDPYDSQEIYAPQQFPEDSGEYQLLENNIPPYAYDEQNYNQVVEYSNNVNNFNHPLNNEVPLSDYWINNLFYLLLNHTELIKLFKEREDTHKDLMFFGKLNNEDLKKELYQTFRESKSIKVAKLKEYIKDLEQENVDIDLNQFSKKYKEDKIIKQNFKDVYRRALKESDNAYNKYTSNPEVLKQISSIKKMYDEHKEKLREMQKRKEENE</sequence>
<dbReference type="GO" id="GO:0005737">
    <property type="term" value="C:cytoplasm"/>
    <property type="evidence" value="ECO:0007669"/>
    <property type="project" value="TreeGrafter"/>
</dbReference>
<feature type="domain" description="Toprim" evidence="14">
    <location>
        <begin position="254"/>
        <end position="333"/>
    </location>
</feature>
<gene>
    <name evidence="12 15" type="primary">dnaG</name>
    <name evidence="15" type="ordered locus">MfeM64YM_0414</name>
</gene>
<dbReference type="InterPro" id="IPR050219">
    <property type="entry name" value="DnaG_primase"/>
</dbReference>
<dbReference type="SUPFAM" id="SSF56731">
    <property type="entry name" value="DNA primase core"/>
    <property type="match status" value="1"/>
</dbReference>
<comment type="similarity">
    <text evidence="12">Belongs to the DnaG primase family.</text>
</comment>
<dbReference type="Pfam" id="PF08275">
    <property type="entry name" value="DNAG_N"/>
    <property type="match status" value="1"/>
</dbReference>
<keyword evidence="3 12" id="KW-0808">Transferase</keyword>
<dbReference type="RefSeq" id="WP_013354603.1">
    <property type="nucleotide sequence ID" value="NC_014921.1"/>
</dbReference>
<comment type="cofactor">
    <cofactor evidence="12">
        <name>Zn(2+)</name>
        <dbReference type="ChEBI" id="CHEBI:29105"/>
    </cofactor>
    <text evidence="12">Binds 1 zinc ion per monomer.</text>
</comment>
<keyword evidence="9" id="KW-0460">Magnesium</keyword>
<evidence type="ECO:0000256" key="8">
    <source>
        <dbReference type="ARBA" id="ARBA00022833"/>
    </source>
</evidence>
<dbReference type="InterPro" id="IPR036977">
    <property type="entry name" value="DNA_primase_Znf_CHC2"/>
</dbReference>
<evidence type="ECO:0000256" key="5">
    <source>
        <dbReference type="ARBA" id="ARBA00022705"/>
    </source>
</evidence>
<evidence type="ECO:0000256" key="11">
    <source>
        <dbReference type="ARBA" id="ARBA00023163"/>
    </source>
</evidence>
<dbReference type="InterPro" id="IPR013264">
    <property type="entry name" value="DNAG_N"/>
</dbReference>
<keyword evidence="13" id="KW-0175">Coiled coil</keyword>
<dbReference type="GO" id="GO:0000428">
    <property type="term" value="C:DNA-directed RNA polymerase complex"/>
    <property type="evidence" value="ECO:0007669"/>
    <property type="project" value="UniProtKB-KW"/>
</dbReference>
<evidence type="ECO:0000256" key="1">
    <source>
        <dbReference type="ARBA" id="ARBA00022478"/>
    </source>
</evidence>
<keyword evidence="5 12" id="KW-0235">DNA replication</keyword>
<evidence type="ECO:0000256" key="9">
    <source>
        <dbReference type="ARBA" id="ARBA00022842"/>
    </source>
</evidence>
<dbReference type="KEGG" id="mfm:MfeM64YM_0414"/>
<dbReference type="Gene3D" id="3.90.580.10">
    <property type="entry name" value="Zinc finger, CHC2-type domain"/>
    <property type="match status" value="1"/>
</dbReference>
<dbReference type="PANTHER" id="PTHR30313">
    <property type="entry name" value="DNA PRIMASE"/>
    <property type="match status" value="1"/>
</dbReference>
<dbReference type="EC" id="2.7.7.101" evidence="12"/>
<keyword evidence="11 12" id="KW-0804">Transcription</keyword>
<dbReference type="FunFam" id="3.90.580.10:FF:000001">
    <property type="entry name" value="DNA primase"/>
    <property type="match status" value="1"/>
</dbReference>
<dbReference type="InterPro" id="IPR002694">
    <property type="entry name" value="Znf_CHC2"/>
</dbReference>
<accession>A0AB32XBP9</accession>
<dbReference type="EMBL" id="CP002458">
    <property type="protein sequence ID" value="ADV34416.1"/>
    <property type="molecule type" value="Genomic_DNA"/>
</dbReference>
<evidence type="ECO:0000313" key="16">
    <source>
        <dbReference type="Proteomes" id="UP000007473"/>
    </source>
</evidence>
<dbReference type="InterPro" id="IPR030846">
    <property type="entry name" value="DnaG_bac"/>
</dbReference>
<dbReference type="SMART" id="SM00400">
    <property type="entry name" value="ZnF_CHCC"/>
    <property type="match status" value="1"/>
</dbReference>
<keyword evidence="1 12" id="KW-0240">DNA-directed RNA polymerase</keyword>
<name>A0AB32XBP9_MYCFM</name>
<keyword evidence="10 12" id="KW-0238">DNA-binding</keyword>
<dbReference type="Gene3D" id="3.40.1360.10">
    <property type="match status" value="1"/>
</dbReference>
<dbReference type="Pfam" id="PF13662">
    <property type="entry name" value="Toprim_4"/>
    <property type="match status" value="1"/>
</dbReference>
<proteinExistence type="inferred from homology"/>
<comment type="catalytic activity">
    <reaction evidence="12">
        <text>ssDNA + n NTP = ssDNA/pppN(pN)n-1 hybrid + (n-1) diphosphate.</text>
        <dbReference type="EC" id="2.7.7.101"/>
    </reaction>
</comment>
<evidence type="ECO:0000256" key="6">
    <source>
        <dbReference type="ARBA" id="ARBA00022723"/>
    </source>
</evidence>
<keyword evidence="2 12" id="KW-0639">Primosome</keyword>
<dbReference type="InterPro" id="IPR006171">
    <property type="entry name" value="TOPRIM_dom"/>
</dbReference>
<keyword evidence="4 12" id="KW-0548">Nucleotidyltransferase</keyword>
<evidence type="ECO:0000256" key="10">
    <source>
        <dbReference type="ARBA" id="ARBA00023125"/>
    </source>
</evidence>
<evidence type="ECO:0000256" key="3">
    <source>
        <dbReference type="ARBA" id="ARBA00022679"/>
    </source>
</evidence>
<evidence type="ECO:0000256" key="7">
    <source>
        <dbReference type="ARBA" id="ARBA00022771"/>
    </source>
</evidence>
<dbReference type="SMART" id="SM00493">
    <property type="entry name" value="TOPRIM"/>
    <property type="match status" value="1"/>
</dbReference>
<dbReference type="NCBIfam" id="TIGR01391">
    <property type="entry name" value="dnaG"/>
    <property type="match status" value="1"/>
</dbReference>